<dbReference type="EMBL" id="AJWK01032871">
    <property type="status" value="NOT_ANNOTATED_CDS"/>
    <property type="molecule type" value="Genomic_DNA"/>
</dbReference>
<accession>A0A1B0CWU7</accession>
<name>A0A1B0CWU7_LUTLO</name>
<reference evidence="1" key="1">
    <citation type="submission" date="2020-05" db="UniProtKB">
        <authorList>
            <consortium name="EnsemblMetazoa"/>
        </authorList>
    </citation>
    <scope>IDENTIFICATION</scope>
    <source>
        <strain evidence="1">Jacobina</strain>
    </source>
</reference>
<dbReference type="Proteomes" id="UP000092461">
    <property type="component" value="Unassembled WGS sequence"/>
</dbReference>
<dbReference type="EnsemblMetazoa" id="LLOJ009481-RA">
    <property type="protein sequence ID" value="LLOJ009481-PA"/>
    <property type="gene ID" value="LLOJ009481"/>
</dbReference>
<organism evidence="1 2">
    <name type="scientific">Lutzomyia longipalpis</name>
    <name type="common">Sand fly</name>
    <dbReference type="NCBI Taxonomy" id="7200"/>
    <lineage>
        <taxon>Eukaryota</taxon>
        <taxon>Metazoa</taxon>
        <taxon>Ecdysozoa</taxon>
        <taxon>Arthropoda</taxon>
        <taxon>Hexapoda</taxon>
        <taxon>Insecta</taxon>
        <taxon>Pterygota</taxon>
        <taxon>Neoptera</taxon>
        <taxon>Endopterygota</taxon>
        <taxon>Diptera</taxon>
        <taxon>Nematocera</taxon>
        <taxon>Psychodoidea</taxon>
        <taxon>Psychodidae</taxon>
        <taxon>Lutzomyia</taxon>
        <taxon>Lutzomyia</taxon>
    </lineage>
</organism>
<protein>
    <submittedName>
        <fullName evidence="1">Uncharacterized protein</fullName>
    </submittedName>
</protein>
<keyword evidence="2" id="KW-1185">Reference proteome</keyword>
<dbReference type="AlphaFoldDB" id="A0A1B0CWU7"/>
<sequence>MFELYIVGGSSSRNRRRRYRHGYPSTSHLLEYLARLPATQSPLLDGRILRHALRNGQSINTIVQQTHQENRGHL</sequence>
<proteinExistence type="predicted"/>
<evidence type="ECO:0000313" key="1">
    <source>
        <dbReference type="EnsemblMetazoa" id="LLOJ009481-PA"/>
    </source>
</evidence>
<evidence type="ECO:0000313" key="2">
    <source>
        <dbReference type="Proteomes" id="UP000092461"/>
    </source>
</evidence>
<dbReference type="VEuPathDB" id="VectorBase:LLOJ009481"/>